<dbReference type="AlphaFoldDB" id="A0AAV2DGB0"/>
<keyword evidence="2" id="KW-1185">Reference proteome</keyword>
<protein>
    <submittedName>
        <fullName evidence="1">Uncharacterized protein</fullName>
    </submittedName>
</protein>
<proteinExistence type="predicted"/>
<organism evidence="1 2">
    <name type="scientific">Linum trigynum</name>
    <dbReference type="NCBI Taxonomy" id="586398"/>
    <lineage>
        <taxon>Eukaryota</taxon>
        <taxon>Viridiplantae</taxon>
        <taxon>Streptophyta</taxon>
        <taxon>Embryophyta</taxon>
        <taxon>Tracheophyta</taxon>
        <taxon>Spermatophyta</taxon>
        <taxon>Magnoliopsida</taxon>
        <taxon>eudicotyledons</taxon>
        <taxon>Gunneridae</taxon>
        <taxon>Pentapetalae</taxon>
        <taxon>rosids</taxon>
        <taxon>fabids</taxon>
        <taxon>Malpighiales</taxon>
        <taxon>Linaceae</taxon>
        <taxon>Linum</taxon>
    </lineage>
</organism>
<accession>A0AAV2DGB0</accession>
<evidence type="ECO:0000313" key="1">
    <source>
        <dbReference type="EMBL" id="CAL1372238.1"/>
    </source>
</evidence>
<evidence type="ECO:0000313" key="2">
    <source>
        <dbReference type="Proteomes" id="UP001497516"/>
    </source>
</evidence>
<name>A0AAV2DGB0_9ROSI</name>
<gene>
    <name evidence="1" type="ORF">LTRI10_LOCUS14260</name>
</gene>
<dbReference type="Proteomes" id="UP001497516">
    <property type="component" value="Chromosome 2"/>
</dbReference>
<sequence>MTFIQSVSSALSALASTFTYLMASVIDFAPYAPPFNEEFSGSSLPNELGQYRSRAPSHAFDKSLSAVIYWLIVYCHLPDYGF</sequence>
<reference evidence="1 2" key="1">
    <citation type="submission" date="2024-04" db="EMBL/GenBank/DDBJ databases">
        <authorList>
            <person name="Fracassetti M."/>
        </authorList>
    </citation>
    <scope>NUCLEOTIDE SEQUENCE [LARGE SCALE GENOMIC DNA]</scope>
</reference>
<dbReference type="EMBL" id="OZ034815">
    <property type="protein sequence ID" value="CAL1372238.1"/>
    <property type="molecule type" value="Genomic_DNA"/>
</dbReference>